<keyword evidence="1" id="KW-0547">Nucleotide-binding</keyword>
<evidence type="ECO:0000256" key="2">
    <source>
        <dbReference type="SAM" id="MobiDB-lite"/>
    </source>
</evidence>
<dbReference type="OrthoDB" id="551059at2759"/>
<keyword evidence="5" id="KW-1185">Reference proteome</keyword>
<dbReference type="InterPro" id="IPR011009">
    <property type="entry name" value="Kinase-like_dom_sf"/>
</dbReference>
<dbReference type="PANTHER" id="PTHR44329">
    <property type="entry name" value="SERINE/THREONINE-PROTEIN KINASE TNNI3K-RELATED"/>
    <property type="match status" value="1"/>
</dbReference>
<dbReference type="InterPro" id="IPR001245">
    <property type="entry name" value="Ser-Thr/Tyr_kinase_cat_dom"/>
</dbReference>
<evidence type="ECO:0000313" key="5">
    <source>
        <dbReference type="Proteomes" id="UP000075714"/>
    </source>
</evidence>
<accession>A0A150GB04</accession>
<reference evidence="5" key="1">
    <citation type="journal article" date="2016" name="Nat. Commun.">
        <title>The Gonium pectorale genome demonstrates co-option of cell cycle regulation during the evolution of multicellularity.</title>
        <authorList>
            <person name="Hanschen E.R."/>
            <person name="Marriage T.N."/>
            <person name="Ferris P.J."/>
            <person name="Hamaji T."/>
            <person name="Toyoda A."/>
            <person name="Fujiyama A."/>
            <person name="Neme R."/>
            <person name="Noguchi H."/>
            <person name="Minakuchi Y."/>
            <person name="Suzuki M."/>
            <person name="Kawai-Toyooka H."/>
            <person name="Smith D.R."/>
            <person name="Sparks H."/>
            <person name="Anderson J."/>
            <person name="Bakaric R."/>
            <person name="Luria V."/>
            <person name="Karger A."/>
            <person name="Kirschner M.W."/>
            <person name="Durand P.M."/>
            <person name="Michod R.E."/>
            <person name="Nozaki H."/>
            <person name="Olson B.J."/>
        </authorList>
    </citation>
    <scope>NUCLEOTIDE SEQUENCE [LARGE SCALE GENOMIC DNA]</scope>
    <source>
        <strain evidence="5">NIES-2863</strain>
    </source>
</reference>
<dbReference type="InterPro" id="IPR000719">
    <property type="entry name" value="Prot_kinase_dom"/>
</dbReference>
<dbReference type="PROSITE" id="PS00107">
    <property type="entry name" value="PROTEIN_KINASE_ATP"/>
    <property type="match status" value="1"/>
</dbReference>
<dbReference type="InterPro" id="IPR017441">
    <property type="entry name" value="Protein_kinase_ATP_BS"/>
</dbReference>
<dbReference type="GO" id="GO:0004674">
    <property type="term" value="F:protein serine/threonine kinase activity"/>
    <property type="evidence" value="ECO:0007669"/>
    <property type="project" value="TreeGrafter"/>
</dbReference>
<organism evidence="4 5">
    <name type="scientific">Gonium pectorale</name>
    <name type="common">Green alga</name>
    <dbReference type="NCBI Taxonomy" id="33097"/>
    <lineage>
        <taxon>Eukaryota</taxon>
        <taxon>Viridiplantae</taxon>
        <taxon>Chlorophyta</taxon>
        <taxon>core chlorophytes</taxon>
        <taxon>Chlorophyceae</taxon>
        <taxon>CS clade</taxon>
        <taxon>Chlamydomonadales</taxon>
        <taxon>Volvocaceae</taxon>
        <taxon>Gonium</taxon>
    </lineage>
</organism>
<evidence type="ECO:0000259" key="3">
    <source>
        <dbReference type="PROSITE" id="PS50011"/>
    </source>
</evidence>
<evidence type="ECO:0000256" key="1">
    <source>
        <dbReference type="PROSITE-ProRule" id="PRU10141"/>
    </source>
</evidence>
<name>A0A150GB04_GONPE</name>
<comment type="caution">
    <text evidence="4">The sequence shown here is derived from an EMBL/GenBank/DDBJ whole genome shotgun (WGS) entry which is preliminary data.</text>
</comment>
<feature type="compositionally biased region" description="Low complexity" evidence="2">
    <location>
        <begin position="604"/>
        <end position="619"/>
    </location>
</feature>
<dbReference type="STRING" id="33097.A0A150GB04"/>
<protein>
    <recommendedName>
        <fullName evidence="3">Protein kinase domain-containing protein</fullName>
    </recommendedName>
</protein>
<dbReference type="GO" id="GO:0005524">
    <property type="term" value="F:ATP binding"/>
    <property type="evidence" value="ECO:0007669"/>
    <property type="project" value="UniProtKB-UniRule"/>
</dbReference>
<dbReference type="Pfam" id="PF07714">
    <property type="entry name" value="PK_Tyr_Ser-Thr"/>
    <property type="match status" value="1"/>
</dbReference>
<keyword evidence="1" id="KW-0067">ATP-binding</keyword>
<feature type="binding site" evidence="1">
    <location>
        <position position="45"/>
    </location>
    <ligand>
        <name>ATP</name>
        <dbReference type="ChEBI" id="CHEBI:30616"/>
    </ligand>
</feature>
<dbReference type="SUPFAM" id="SSF56112">
    <property type="entry name" value="Protein kinase-like (PK-like)"/>
    <property type="match status" value="1"/>
</dbReference>
<feature type="domain" description="Protein kinase" evidence="3">
    <location>
        <begin position="18"/>
        <end position="600"/>
    </location>
</feature>
<sequence>MEGSSSGDSAALLDLSKLQVRGPLGRGGFASCWRATYAGRDIALKVLQPHSAAAPAAVVAPGAFFPEQGLYARMFLKEAEVTSQLQHSYIVKCLGVAQLPPGSVPNQPKPALAMALELCEGGTVKDLITRGMASGRRAYKDKQAYAWLHQENVFLRKGSGGDLEARLADLGLHVELAAERPAMLRCKSGVSARSLAAPSVPAGGDASVVSAAAGPGSGQRVRQAEGSLLGMTTQPDGVGDATGLAPGQRSPFFTVSLGHSAAPSRGSSFVRHQPLAKSPYPAGSTHAASALRLIAMSGEARSAEYGRLDGHWSTASGMRPLADPERLATELQRRLSALQPRQPSSIAEAPEAAAAAVETTVGFEVAAVTVVADMGDRGTGAAAPKEGPLSSAHPFPIYTSLSGAVAACSGTGATIAPGTSSGQLGPSGPDQTFSDILAKNPELVEPAPAADPAAGLRPVASLLRELGIAELKPLRRHEMEWVYGLTGKAGSFMYMAPEVYRKLPYNEKSDVFSFGVLAYEVLAGEQLVISVFNTCRAAQMGIRDPTGYAELVARGYRPPRLRCLSDAAWSLISACWHEDPVQRPGMGEVAERLKGMMEGLGAPAAREGGAAGKEALGKASPSPRRERAAGVPMGGDKQPGCMGCVIC</sequence>
<proteinExistence type="predicted"/>
<dbReference type="PANTHER" id="PTHR44329:SF289">
    <property type="entry name" value="SERINE_THREONINE-PROTEIN KINASE VIK"/>
    <property type="match status" value="1"/>
</dbReference>
<dbReference type="EMBL" id="LSYV01000040">
    <property type="protein sequence ID" value="KXZ46953.1"/>
    <property type="molecule type" value="Genomic_DNA"/>
</dbReference>
<gene>
    <name evidence="4" type="ORF">GPECTOR_39g447</name>
</gene>
<dbReference type="InterPro" id="IPR051681">
    <property type="entry name" value="Ser/Thr_Kinases-Pseudokinases"/>
</dbReference>
<feature type="region of interest" description="Disordered" evidence="2">
    <location>
        <begin position="604"/>
        <end position="634"/>
    </location>
</feature>
<dbReference type="PROSITE" id="PS50011">
    <property type="entry name" value="PROTEIN_KINASE_DOM"/>
    <property type="match status" value="1"/>
</dbReference>
<dbReference type="Gene3D" id="1.10.510.10">
    <property type="entry name" value="Transferase(Phosphotransferase) domain 1"/>
    <property type="match status" value="2"/>
</dbReference>
<dbReference type="AlphaFoldDB" id="A0A150GB04"/>
<evidence type="ECO:0000313" key="4">
    <source>
        <dbReference type="EMBL" id="KXZ46953.1"/>
    </source>
</evidence>
<dbReference type="Proteomes" id="UP000075714">
    <property type="component" value="Unassembled WGS sequence"/>
</dbReference>